<evidence type="ECO:0000256" key="1">
    <source>
        <dbReference type="SAM" id="MobiDB-lite"/>
    </source>
</evidence>
<accession>A0A8R7UJT0</accession>
<evidence type="ECO:0000313" key="4">
    <source>
        <dbReference type="Proteomes" id="UP000015106"/>
    </source>
</evidence>
<reference evidence="4" key="1">
    <citation type="journal article" date="2013" name="Nature">
        <title>Draft genome of the wheat A-genome progenitor Triticum urartu.</title>
        <authorList>
            <person name="Ling H.Q."/>
            <person name="Zhao S."/>
            <person name="Liu D."/>
            <person name="Wang J."/>
            <person name="Sun H."/>
            <person name="Zhang C."/>
            <person name="Fan H."/>
            <person name="Li D."/>
            <person name="Dong L."/>
            <person name="Tao Y."/>
            <person name="Gao C."/>
            <person name="Wu H."/>
            <person name="Li Y."/>
            <person name="Cui Y."/>
            <person name="Guo X."/>
            <person name="Zheng S."/>
            <person name="Wang B."/>
            <person name="Yu K."/>
            <person name="Liang Q."/>
            <person name="Yang W."/>
            <person name="Lou X."/>
            <person name="Chen J."/>
            <person name="Feng M."/>
            <person name="Jian J."/>
            <person name="Zhang X."/>
            <person name="Luo G."/>
            <person name="Jiang Y."/>
            <person name="Liu J."/>
            <person name="Wang Z."/>
            <person name="Sha Y."/>
            <person name="Zhang B."/>
            <person name="Wu H."/>
            <person name="Tang D."/>
            <person name="Shen Q."/>
            <person name="Xue P."/>
            <person name="Zou S."/>
            <person name="Wang X."/>
            <person name="Liu X."/>
            <person name="Wang F."/>
            <person name="Yang Y."/>
            <person name="An X."/>
            <person name="Dong Z."/>
            <person name="Zhang K."/>
            <person name="Zhang X."/>
            <person name="Luo M.C."/>
            <person name="Dvorak J."/>
            <person name="Tong Y."/>
            <person name="Wang J."/>
            <person name="Yang H."/>
            <person name="Li Z."/>
            <person name="Wang D."/>
            <person name="Zhang A."/>
            <person name="Wang J."/>
        </authorList>
    </citation>
    <scope>NUCLEOTIDE SEQUENCE</scope>
    <source>
        <strain evidence="4">cv. G1812</strain>
    </source>
</reference>
<evidence type="ECO:0000313" key="3">
    <source>
        <dbReference type="EnsemblPlants" id="TuG1812G0500004425.01.T02"/>
    </source>
</evidence>
<keyword evidence="2" id="KW-0812">Transmembrane</keyword>
<protein>
    <submittedName>
        <fullName evidence="3">Uncharacterized protein</fullName>
    </submittedName>
</protein>
<keyword evidence="4" id="KW-1185">Reference proteome</keyword>
<name>A0A8R7UJT0_TRIUA</name>
<evidence type="ECO:0000256" key="2">
    <source>
        <dbReference type="SAM" id="Phobius"/>
    </source>
</evidence>
<proteinExistence type="predicted"/>
<dbReference type="Proteomes" id="UP000015106">
    <property type="component" value="Chromosome 5"/>
</dbReference>
<reference evidence="3" key="2">
    <citation type="submission" date="2018-03" db="EMBL/GenBank/DDBJ databases">
        <title>The Triticum urartu genome reveals the dynamic nature of wheat genome evolution.</title>
        <authorList>
            <person name="Ling H."/>
            <person name="Ma B."/>
            <person name="Shi X."/>
            <person name="Liu H."/>
            <person name="Dong L."/>
            <person name="Sun H."/>
            <person name="Cao Y."/>
            <person name="Gao Q."/>
            <person name="Zheng S."/>
            <person name="Li Y."/>
            <person name="Yu Y."/>
            <person name="Du H."/>
            <person name="Qi M."/>
            <person name="Li Y."/>
            <person name="Yu H."/>
            <person name="Cui Y."/>
            <person name="Wang N."/>
            <person name="Chen C."/>
            <person name="Wu H."/>
            <person name="Zhao Y."/>
            <person name="Zhang J."/>
            <person name="Li Y."/>
            <person name="Zhou W."/>
            <person name="Zhang B."/>
            <person name="Hu W."/>
            <person name="Eijk M."/>
            <person name="Tang J."/>
            <person name="Witsenboer H."/>
            <person name="Zhao S."/>
            <person name="Li Z."/>
            <person name="Zhang A."/>
            <person name="Wang D."/>
            <person name="Liang C."/>
        </authorList>
    </citation>
    <scope>NUCLEOTIDE SEQUENCE [LARGE SCALE GENOMIC DNA]</scope>
    <source>
        <strain evidence="3">cv. G1812</strain>
    </source>
</reference>
<reference evidence="3" key="3">
    <citation type="submission" date="2022-06" db="UniProtKB">
        <authorList>
            <consortium name="EnsemblPlants"/>
        </authorList>
    </citation>
    <scope>IDENTIFICATION</scope>
</reference>
<organism evidence="3 4">
    <name type="scientific">Triticum urartu</name>
    <name type="common">Red wild einkorn</name>
    <name type="synonym">Crithodium urartu</name>
    <dbReference type="NCBI Taxonomy" id="4572"/>
    <lineage>
        <taxon>Eukaryota</taxon>
        <taxon>Viridiplantae</taxon>
        <taxon>Streptophyta</taxon>
        <taxon>Embryophyta</taxon>
        <taxon>Tracheophyta</taxon>
        <taxon>Spermatophyta</taxon>
        <taxon>Magnoliopsida</taxon>
        <taxon>Liliopsida</taxon>
        <taxon>Poales</taxon>
        <taxon>Poaceae</taxon>
        <taxon>BOP clade</taxon>
        <taxon>Pooideae</taxon>
        <taxon>Triticodae</taxon>
        <taxon>Triticeae</taxon>
        <taxon>Triticinae</taxon>
        <taxon>Triticum</taxon>
    </lineage>
</organism>
<feature type="region of interest" description="Disordered" evidence="1">
    <location>
        <begin position="62"/>
        <end position="101"/>
    </location>
</feature>
<dbReference type="EnsemblPlants" id="TuG1812G0500004425.01.T02">
    <property type="protein sequence ID" value="TuG1812G0500004425.01.T02"/>
    <property type="gene ID" value="TuG1812G0500004425.01"/>
</dbReference>
<dbReference type="AlphaFoldDB" id="A0A8R7UJT0"/>
<keyword evidence="2" id="KW-1133">Transmembrane helix</keyword>
<dbReference type="Gramene" id="TuG1812G0500004425.01.T02">
    <property type="protein sequence ID" value="TuG1812G0500004425.01.T02"/>
    <property type="gene ID" value="TuG1812G0500004425.01"/>
</dbReference>
<feature type="transmembrane region" description="Helical" evidence="2">
    <location>
        <begin position="6"/>
        <end position="27"/>
    </location>
</feature>
<dbReference type="EnsemblPlants" id="TuG1812G0500004425.01.T03">
    <property type="protein sequence ID" value="TuG1812G0500004425.01.T03"/>
    <property type="gene ID" value="TuG1812G0500004425.01"/>
</dbReference>
<sequence length="112" mass="12607">MKVPDGKQICLLQFICAFHLGFPCFTLQRRRARSSLRSLIFTGMLPASSLCESSRATKVLKAEKSRDSSVPLSRIPGREMAAITGQHPPHRMPCQRQGAEMFSQDRRASWLC</sequence>
<keyword evidence="2" id="KW-0472">Membrane</keyword>
<dbReference type="Gramene" id="TuG1812G0500004425.01.T03">
    <property type="protein sequence ID" value="TuG1812G0500004425.01.T03"/>
    <property type="gene ID" value="TuG1812G0500004425.01"/>
</dbReference>